<dbReference type="SMART" id="SM00220">
    <property type="entry name" value="S_TKc"/>
    <property type="match status" value="1"/>
</dbReference>
<dbReference type="InterPro" id="IPR050235">
    <property type="entry name" value="CK1_Ser-Thr_kinase"/>
</dbReference>
<dbReference type="Gene3D" id="1.10.510.10">
    <property type="entry name" value="Transferase(Phosphotransferase) domain 1"/>
    <property type="match status" value="2"/>
</dbReference>
<keyword evidence="5" id="KW-1185">Reference proteome</keyword>
<dbReference type="AlphaFoldDB" id="A0AAN6VFA3"/>
<protein>
    <recommendedName>
        <fullName evidence="1">non-specific serine/threonine protein kinase</fullName>
        <ecNumber evidence="1">2.7.11.1</ecNumber>
    </recommendedName>
</protein>
<keyword evidence="4" id="KW-0418">Kinase</keyword>
<reference evidence="4" key="1">
    <citation type="journal article" date="2023" name="Mol. Phylogenet. Evol.">
        <title>Genome-scale phylogeny and comparative genomics of the fungal order Sordariales.</title>
        <authorList>
            <person name="Hensen N."/>
            <person name="Bonometti L."/>
            <person name="Westerberg I."/>
            <person name="Brannstrom I.O."/>
            <person name="Guillou S."/>
            <person name="Cros-Aarteil S."/>
            <person name="Calhoun S."/>
            <person name="Haridas S."/>
            <person name="Kuo A."/>
            <person name="Mondo S."/>
            <person name="Pangilinan J."/>
            <person name="Riley R."/>
            <person name="LaButti K."/>
            <person name="Andreopoulos B."/>
            <person name="Lipzen A."/>
            <person name="Chen C."/>
            <person name="Yan M."/>
            <person name="Daum C."/>
            <person name="Ng V."/>
            <person name="Clum A."/>
            <person name="Steindorff A."/>
            <person name="Ohm R.A."/>
            <person name="Martin F."/>
            <person name="Silar P."/>
            <person name="Natvig D.O."/>
            <person name="Lalanne C."/>
            <person name="Gautier V."/>
            <person name="Ament-Velasquez S.L."/>
            <person name="Kruys A."/>
            <person name="Hutchinson M.I."/>
            <person name="Powell A.J."/>
            <person name="Barry K."/>
            <person name="Miller A.N."/>
            <person name="Grigoriev I.V."/>
            <person name="Debuchy R."/>
            <person name="Gladieux P."/>
            <person name="Hiltunen Thoren M."/>
            <person name="Johannesson H."/>
        </authorList>
    </citation>
    <scope>NUCLEOTIDE SEQUENCE</scope>
    <source>
        <strain evidence="4">CBS 538.74</strain>
    </source>
</reference>
<comment type="caution">
    <text evidence="4">The sequence shown here is derived from an EMBL/GenBank/DDBJ whole genome shotgun (WGS) entry which is preliminary data.</text>
</comment>
<dbReference type="Pfam" id="PF00069">
    <property type="entry name" value="Pkinase"/>
    <property type="match status" value="1"/>
</dbReference>
<dbReference type="SUPFAM" id="SSF56112">
    <property type="entry name" value="Protein kinase-like (PK-like)"/>
    <property type="match status" value="1"/>
</dbReference>
<feature type="compositionally biased region" description="Basic and acidic residues" evidence="2">
    <location>
        <begin position="348"/>
        <end position="367"/>
    </location>
</feature>
<sequence>MLADQDPKQLARAIIAVANVGCAGSEDFQNFVAARGLCALFKDGVEANDIPHHVRNEARCAQDPVLGGDPQRWEAGWRSVGCDRGPLRGEKETYEALDDYYVLVHDLLGPSLEDLLNYCGRRFPLKTILLIADQAISRIHYIHSKGFLHRDIKPDNFLMGVGRQGNTLYTIDFGLAKEFSDAERCKNAEGLPLGGTRRYASINNHNGRGLEAATDDEKDTRIKEGLSGEALCDGFLPEELAAYIDYTLRLAFDDKPDYSYLRRLFHRLFRAEGFEYDHVFDWTEKLFDKMQSEVNPTTGIQQGQTEVMSAEGQQTLDKYRNRLHVPADWDALPAKERMWQNIQWKTLTGKEDEINEPNRKPTERHLETQTPQQTPMPEQKVAHGTGRKPP</sequence>
<feature type="domain" description="Protein kinase" evidence="3">
    <location>
        <begin position="1"/>
        <end position="316"/>
    </location>
</feature>
<dbReference type="InterPro" id="IPR000719">
    <property type="entry name" value="Prot_kinase_dom"/>
</dbReference>
<dbReference type="PROSITE" id="PS00108">
    <property type="entry name" value="PROTEIN_KINASE_ST"/>
    <property type="match status" value="1"/>
</dbReference>
<dbReference type="InterPro" id="IPR008271">
    <property type="entry name" value="Ser/Thr_kinase_AS"/>
</dbReference>
<evidence type="ECO:0000313" key="5">
    <source>
        <dbReference type="Proteomes" id="UP001302745"/>
    </source>
</evidence>
<dbReference type="GO" id="GO:0004674">
    <property type="term" value="F:protein serine/threonine kinase activity"/>
    <property type="evidence" value="ECO:0007669"/>
    <property type="project" value="UniProtKB-EC"/>
</dbReference>
<gene>
    <name evidence="4" type="ORF">C8A00DRAFT_36987</name>
</gene>
<keyword evidence="4" id="KW-0808">Transferase</keyword>
<dbReference type="GO" id="GO:0005524">
    <property type="term" value="F:ATP binding"/>
    <property type="evidence" value="ECO:0007669"/>
    <property type="project" value="InterPro"/>
</dbReference>
<evidence type="ECO:0000256" key="2">
    <source>
        <dbReference type="SAM" id="MobiDB-lite"/>
    </source>
</evidence>
<accession>A0AAN6VFA3</accession>
<name>A0AAN6VFA3_9PEZI</name>
<dbReference type="InterPro" id="IPR011009">
    <property type="entry name" value="Kinase-like_dom_sf"/>
</dbReference>
<dbReference type="PROSITE" id="PS50011">
    <property type="entry name" value="PROTEIN_KINASE_DOM"/>
    <property type="match status" value="1"/>
</dbReference>
<evidence type="ECO:0000313" key="4">
    <source>
        <dbReference type="EMBL" id="KAK4150418.1"/>
    </source>
</evidence>
<dbReference type="EC" id="2.7.11.1" evidence="1"/>
<dbReference type="EMBL" id="MU857073">
    <property type="protein sequence ID" value="KAK4150418.1"/>
    <property type="molecule type" value="Genomic_DNA"/>
</dbReference>
<dbReference type="Proteomes" id="UP001302745">
    <property type="component" value="Unassembled WGS sequence"/>
</dbReference>
<evidence type="ECO:0000259" key="3">
    <source>
        <dbReference type="PROSITE" id="PS50011"/>
    </source>
</evidence>
<organism evidence="4 5">
    <name type="scientific">Chaetomidium leptoderma</name>
    <dbReference type="NCBI Taxonomy" id="669021"/>
    <lineage>
        <taxon>Eukaryota</taxon>
        <taxon>Fungi</taxon>
        <taxon>Dikarya</taxon>
        <taxon>Ascomycota</taxon>
        <taxon>Pezizomycotina</taxon>
        <taxon>Sordariomycetes</taxon>
        <taxon>Sordariomycetidae</taxon>
        <taxon>Sordariales</taxon>
        <taxon>Chaetomiaceae</taxon>
        <taxon>Chaetomidium</taxon>
    </lineage>
</organism>
<feature type="compositionally biased region" description="Low complexity" evidence="2">
    <location>
        <begin position="368"/>
        <end position="377"/>
    </location>
</feature>
<dbReference type="PANTHER" id="PTHR11909">
    <property type="entry name" value="CASEIN KINASE-RELATED"/>
    <property type="match status" value="1"/>
</dbReference>
<evidence type="ECO:0000256" key="1">
    <source>
        <dbReference type="ARBA" id="ARBA00012513"/>
    </source>
</evidence>
<proteinExistence type="predicted"/>
<feature type="region of interest" description="Disordered" evidence="2">
    <location>
        <begin position="348"/>
        <end position="390"/>
    </location>
</feature>
<reference evidence="4" key="2">
    <citation type="submission" date="2023-05" db="EMBL/GenBank/DDBJ databases">
        <authorList>
            <consortium name="Lawrence Berkeley National Laboratory"/>
            <person name="Steindorff A."/>
            <person name="Hensen N."/>
            <person name="Bonometti L."/>
            <person name="Westerberg I."/>
            <person name="Brannstrom I.O."/>
            <person name="Guillou S."/>
            <person name="Cros-Aarteil S."/>
            <person name="Calhoun S."/>
            <person name="Haridas S."/>
            <person name="Kuo A."/>
            <person name="Mondo S."/>
            <person name="Pangilinan J."/>
            <person name="Riley R."/>
            <person name="Labutti K."/>
            <person name="Andreopoulos B."/>
            <person name="Lipzen A."/>
            <person name="Chen C."/>
            <person name="Yanf M."/>
            <person name="Daum C."/>
            <person name="Ng V."/>
            <person name="Clum A."/>
            <person name="Ohm R."/>
            <person name="Martin F."/>
            <person name="Silar P."/>
            <person name="Natvig D."/>
            <person name="Lalanne C."/>
            <person name="Gautier V."/>
            <person name="Ament-Velasquez S.L."/>
            <person name="Kruys A."/>
            <person name="Hutchinson M.I."/>
            <person name="Powell A.J."/>
            <person name="Barry K."/>
            <person name="Miller A.N."/>
            <person name="Grigoriev I.V."/>
            <person name="Debuchy R."/>
            <person name="Gladieux P."/>
            <person name="Thoren M.H."/>
            <person name="Johannesson H."/>
        </authorList>
    </citation>
    <scope>NUCLEOTIDE SEQUENCE</scope>
    <source>
        <strain evidence="4">CBS 538.74</strain>
    </source>
</reference>